<reference evidence="2" key="1">
    <citation type="submission" date="2022-08" db="EMBL/GenBank/DDBJ databases">
        <title>Genomic Encyclopedia of Type Strains, Phase V (KMG-V): Genome sequencing to study the core and pangenomes of soil and plant-associated prokaryotes.</title>
        <authorList>
            <person name="Whitman W."/>
        </authorList>
    </citation>
    <scope>NUCLEOTIDE SEQUENCE</scope>
    <source>
        <strain evidence="2">SP3026</strain>
    </source>
</reference>
<sequence>MPDGGHDARGNCFHFQCDEPFDRQSPEAWRCSLREVSVDADPYWTTCDNCAEETSEPSGPMRAVVGGMGKKGVPIYRRLPYLNGCRPEIVEPEGSGSDSSRSGGSGDDISSSRSSGNEVIRIETEEGTAVDFDSTEGYLRFQEKRQRQHPSS</sequence>
<dbReference type="Proteomes" id="UP001155144">
    <property type="component" value="Unassembled WGS sequence"/>
</dbReference>
<evidence type="ECO:0000313" key="2">
    <source>
        <dbReference type="EMBL" id="MCS4123049.1"/>
    </source>
</evidence>
<organism evidence="2 3">
    <name type="scientific">Salinibacter ruber</name>
    <dbReference type="NCBI Taxonomy" id="146919"/>
    <lineage>
        <taxon>Bacteria</taxon>
        <taxon>Pseudomonadati</taxon>
        <taxon>Rhodothermota</taxon>
        <taxon>Rhodothermia</taxon>
        <taxon>Rhodothermales</taxon>
        <taxon>Salinibacteraceae</taxon>
        <taxon>Salinibacter</taxon>
    </lineage>
</organism>
<dbReference type="AlphaFoldDB" id="A0A9X2VAZ4"/>
<evidence type="ECO:0000313" key="3">
    <source>
        <dbReference type="Proteomes" id="UP001155144"/>
    </source>
</evidence>
<dbReference type="RefSeq" id="WP_259040603.1">
    <property type="nucleotide sequence ID" value="NZ_JANUBL010000016.1"/>
</dbReference>
<feature type="region of interest" description="Disordered" evidence="1">
    <location>
        <begin position="87"/>
        <end position="135"/>
    </location>
</feature>
<accession>A0A9X2VAZ4</accession>
<name>A0A9X2VAZ4_9BACT</name>
<comment type="caution">
    <text evidence="2">The sequence shown here is derived from an EMBL/GenBank/DDBJ whole genome shotgun (WGS) entry which is preliminary data.</text>
</comment>
<feature type="compositionally biased region" description="Low complexity" evidence="1">
    <location>
        <begin position="94"/>
        <end position="116"/>
    </location>
</feature>
<dbReference type="EMBL" id="JANUBL010000016">
    <property type="protein sequence ID" value="MCS4123049.1"/>
    <property type="molecule type" value="Genomic_DNA"/>
</dbReference>
<proteinExistence type="predicted"/>
<protein>
    <submittedName>
        <fullName evidence="2">Uncharacterized protein</fullName>
    </submittedName>
</protein>
<evidence type="ECO:0000256" key="1">
    <source>
        <dbReference type="SAM" id="MobiDB-lite"/>
    </source>
</evidence>
<gene>
    <name evidence="2" type="ORF">GGP45_003420</name>
</gene>